<dbReference type="AlphaFoldDB" id="A0A1V9XIV2"/>
<feature type="region of interest" description="Disordered" evidence="7">
    <location>
        <begin position="29"/>
        <end position="111"/>
    </location>
</feature>
<evidence type="ECO:0000256" key="2">
    <source>
        <dbReference type="ARBA" id="ARBA00022483"/>
    </source>
</evidence>
<keyword evidence="6" id="KW-0040">ANK repeat</keyword>
<evidence type="ECO:0000256" key="7">
    <source>
        <dbReference type="SAM" id="MobiDB-lite"/>
    </source>
</evidence>
<dbReference type="OrthoDB" id="539213at2759"/>
<keyword evidence="4" id="KW-0800">Toxin</keyword>
<keyword evidence="4" id="KW-0528">Neurotoxin</keyword>
<keyword evidence="3" id="KW-1052">Target cell membrane</keyword>
<accession>A0A1V9XIV2</accession>
<keyword evidence="4" id="KW-0638">Presynaptic neurotoxin</keyword>
<feature type="compositionally biased region" description="Basic and acidic residues" evidence="7">
    <location>
        <begin position="29"/>
        <end position="38"/>
    </location>
</feature>
<comment type="caution">
    <text evidence="8">The sequence shown here is derived from an EMBL/GenBank/DDBJ whole genome shotgun (WGS) entry which is preliminary data.</text>
</comment>
<keyword evidence="5" id="KW-0472">Membrane</keyword>
<evidence type="ECO:0000313" key="8">
    <source>
        <dbReference type="EMBL" id="OQR73419.1"/>
    </source>
</evidence>
<proteinExistence type="predicted"/>
<dbReference type="InParanoid" id="A0A1V9XIV2"/>
<dbReference type="EMBL" id="MNPL01009965">
    <property type="protein sequence ID" value="OQR73419.1"/>
    <property type="molecule type" value="Genomic_DNA"/>
</dbReference>
<evidence type="ECO:0000256" key="6">
    <source>
        <dbReference type="PROSITE-ProRule" id="PRU00023"/>
    </source>
</evidence>
<feature type="compositionally biased region" description="Acidic residues" evidence="7">
    <location>
        <begin position="39"/>
        <end position="56"/>
    </location>
</feature>
<evidence type="ECO:0000256" key="3">
    <source>
        <dbReference type="ARBA" id="ARBA00022537"/>
    </source>
</evidence>
<evidence type="ECO:0000313" key="9">
    <source>
        <dbReference type="Proteomes" id="UP000192247"/>
    </source>
</evidence>
<dbReference type="Proteomes" id="UP000192247">
    <property type="component" value="Unassembled WGS sequence"/>
</dbReference>
<dbReference type="Gene3D" id="1.25.40.20">
    <property type="entry name" value="Ankyrin repeat-containing domain"/>
    <property type="match status" value="1"/>
</dbReference>
<keyword evidence="5" id="KW-1053">Target membrane</keyword>
<keyword evidence="2" id="KW-0268">Exocytosis</keyword>
<evidence type="ECO:0000256" key="1">
    <source>
        <dbReference type="ARBA" id="ARBA00004175"/>
    </source>
</evidence>
<evidence type="ECO:0000256" key="4">
    <source>
        <dbReference type="ARBA" id="ARBA00023028"/>
    </source>
</evidence>
<evidence type="ECO:0000256" key="5">
    <source>
        <dbReference type="ARBA" id="ARBA00023298"/>
    </source>
</evidence>
<reference evidence="8 9" key="1">
    <citation type="journal article" date="2017" name="Gigascience">
        <title>Draft genome of the honey bee ectoparasitic mite, Tropilaelaps mercedesae, is shaped by the parasitic life history.</title>
        <authorList>
            <person name="Dong X."/>
            <person name="Armstrong S.D."/>
            <person name="Xia D."/>
            <person name="Makepeace B.L."/>
            <person name="Darby A.C."/>
            <person name="Kadowaki T."/>
        </authorList>
    </citation>
    <scope>NUCLEOTIDE SEQUENCE [LARGE SCALE GENOMIC DNA]</scope>
    <source>
        <strain evidence="8">Wuxi-XJTLU</strain>
    </source>
</reference>
<keyword evidence="9" id="KW-1185">Reference proteome</keyword>
<feature type="compositionally biased region" description="Basic and acidic residues" evidence="7">
    <location>
        <begin position="91"/>
        <end position="103"/>
    </location>
</feature>
<protein>
    <submittedName>
        <fullName evidence="8">Uncharacterized protein</fullName>
    </submittedName>
</protein>
<dbReference type="InterPro" id="IPR036770">
    <property type="entry name" value="Ankyrin_rpt-contain_sf"/>
</dbReference>
<name>A0A1V9XIV2_9ACAR</name>
<dbReference type="GO" id="GO:0044218">
    <property type="term" value="C:other organism cell membrane"/>
    <property type="evidence" value="ECO:0007669"/>
    <property type="project" value="UniProtKB-KW"/>
</dbReference>
<dbReference type="PROSITE" id="PS50088">
    <property type="entry name" value="ANK_REPEAT"/>
    <property type="match status" value="1"/>
</dbReference>
<gene>
    <name evidence="8" type="ORF">BIW11_09746</name>
</gene>
<comment type="subcellular location">
    <subcellularLocation>
        <location evidence="1">Target cell membrane</location>
    </subcellularLocation>
</comment>
<feature type="compositionally biased region" description="Acidic residues" evidence="7">
    <location>
        <begin position="76"/>
        <end position="85"/>
    </location>
</feature>
<organism evidence="8 9">
    <name type="scientific">Tropilaelaps mercedesae</name>
    <dbReference type="NCBI Taxonomy" id="418985"/>
    <lineage>
        <taxon>Eukaryota</taxon>
        <taxon>Metazoa</taxon>
        <taxon>Ecdysozoa</taxon>
        <taxon>Arthropoda</taxon>
        <taxon>Chelicerata</taxon>
        <taxon>Arachnida</taxon>
        <taxon>Acari</taxon>
        <taxon>Parasitiformes</taxon>
        <taxon>Mesostigmata</taxon>
        <taxon>Gamasina</taxon>
        <taxon>Dermanyssoidea</taxon>
        <taxon>Laelapidae</taxon>
        <taxon>Tropilaelaps</taxon>
    </lineage>
</organism>
<feature type="repeat" description="ANK" evidence="6">
    <location>
        <begin position="157"/>
        <end position="189"/>
    </location>
</feature>
<dbReference type="STRING" id="418985.A0A1V9XIV2"/>
<dbReference type="InterPro" id="IPR002110">
    <property type="entry name" value="Ankyrin_rpt"/>
</dbReference>
<sequence length="202" mass="23123">MPIDRQEMKIDFISEIVSEIVENHEYQMARVENKKKDEEETDSSDDDETDDEDDGGESGPDGTAKRRRKKRKKEEEVENEPEEDPYANLSPEEREKMERERAKMSQRGATWAGQNDHAELCVKIMNMSRRGDWLGVDALLKHCEKGMLPPDLADETTGFTPLMYAVKDSRVGIADKFLDIGQGVNARAKVSMQQIDRTSQRN</sequence>
<dbReference type="GO" id="GO:0044231">
    <property type="term" value="C:host cell presynaptic membrane"/>
    <property type="evidence" value="ECO:0007669"/>
    <property type="project" value="UniProtKB-KW"/>
</dbReference>
<dbReference type="GO" id="GO:0006887">
    <property type="term" value="P:exocytosis"/>
    <property type="evidence" value="ECO:0007669"/>
    <property type="project" value="UniProtKB-KW"/>
</dbReference>